<evidence type="ECO:0000313" key="12">
    <source>
        <dbReference type="EMBL" id="KYC46804.1"/>
    </source>
</evidence>
<evidence type="ECO:0000313" key="14">
    <source>
        <dbReference type="Proteomes" id="UP000091929"/>
    </source>
</evidence>
<dbReference type="SUPFAM" id="SSF52402">
    <property type="entry name" value="Adenine nucleotide alpha hydrolases-like"/>
    <property type="match status" value="1"/>
</dbReference>
<keyword evidence="7" id="KW-0547">Nucleotide-binding</keyword>
<dbReference type="GO" id="GO:0005737">
    <property type="term" value="C:cytoplasm"/>
    <property type="evidence" value="ECO:0007669"/>
    <property type="project" value="TreeGrafter"/>
</dbReference>
<protein>
    <recommendedName>
        <fullName evidence="3">argininosuccinate synthase</fullName>
        <ecNumber evidence="3">6.3.4.5</ecNumber>
    </recommendedName>
</protein>
<evidence type="ECO:0000256" key="4">
    <source>
        <dbReference type="ARBA" id="ARBA00022571"/>
    </source>
</evidence>
<dbReference type="EMBL" id="LNJC01000034">
    <property type="protein sequence ID" value="KYC49480.1"/>
    <property type="molecule type" value="Genomic_DNA"/>
</dbReference>
<keyword evidence="8" id="KW-0067">ATP-binding</keyword>
<dbReference type="NCBIfam" id="TIGR00032">
    <property type="entry name" value="argG"/>
    <property type="match status" value="1"/>
</dbReference>
<comment type="pathway">
    <text evidence="1">Amino-acid biosynthesis; L-arginine biosynthesis; L-arginine from L-ornithine and carbamoyl phosphate: step 2/3.</text>
</comment>
<dbReference type="GO" id="GO:0000050">
    <property type="term" value="P:urea cycle"/>
    <property type="evidence" value="ECO:0007669"/>
    <property type="project" value="TreeGrafter"/>
</dbReference>
<dbReference type="Pfam" id="PF20979">
    <property type="entry name" value="Arginosuc_syn_C"/>
    <property type="match status" value="1"/>
</dbReference>
<dbReference type="PATRIC" id="fig|1706437.3.peg.1684"/>
<dbReference type="AlphaFoldDB" id="A0A150IQ86"/>
<dbReference type="GO" id="GO:0000053">
    <property type="term" value="P:argininosuccinate metabolic process"/>
    <property type="evidence" value="ECO:0007669"/>
    <property type="project" value="TreeGrafter"/>
</dbReference>
<keyword evidence="5" id="KW-0436">Ligase</keyword>
<evidence type="ECO:0000256" key="5">
    <source>
        <dbReference type="ARBA" id="ARBA00022598"/>
    </source>
</evidence>
<dbReference type="PATRIC" id="fig|1706436.3.peg.1533"/>
<dbReference type="InterPro" id="IPR048267">
    <property type="entry name" value="Arginosuc_syn_N"/>
</dbReference>
<evidence type="ECO:0000256" key="1">
    <source>
        <dbReference type="ARBA" id="ARBA00004967"/>
    </source>
</evidence>
<evidence type="ECO:0000313" key="11">
    <source>
        <dbReference type="EMBL" id="KYC44697.1"/>
    </source>
</evidence>
<dbReference type="EC" id="6.3.4.5" evidence="3"/>
<comment type="caution">
    <text evidence="12">The sequence shown here is derived from an EMBL/GenBank/DDBJ whole genome shotgun (WGS) entry which is preliminary data.</text>
</comment>
<dbReference type="InterPro" id="IPR001518">
    <property type="entry name" value="Arginosuc_synth"/>
</dbReference>
<accession>A0A150IWZ0</accession>
<organism evidence="12 14">
    <name type="scientific">Candidatus Methanofastidiosum methylothiophilum</name>
    <dbReference type="NCBI Taxonomy" id="1705564"/>
    <lineage>
        <taxon>Archaea</taxon>
        <taxon>Methanobacteriati</taxon>
        <taxon>Methanobacteriota</taxon>
        <taxon>Stenosarchaea group</taxon>
        <taxon>Candidatus Methanofastidiosia</taxon>
        <taxon>Candidatus Methanofastidiosales</taxon>
        <taxon>Candidatus Methanofastidiosaceae</taxon>
        <taxon>Candidatus Methanofastidiosum</taxon>
    </lineage>
</organism>
<dbReference type="InterPro" id="IPR024074">
    <property type="entry name" value="AS_cat/multimer_dom_body"/>
</dbReference>
<gene>
    <name evidence="11" type="ORF">APG10_01516</name>
    <name evidence="12" type="ORF">APG11_01676</name>
    <name evidence="13" type="ORF">APG12_01443</name>
</gene>
<dbReference type="NCBIfam" id="NF001770">
    <property type="entry name" value="PRK00509.1"/>
    <property type="match status" value="1"/>
</dbReference>
<sequence>MEEILRKFDGVDIPSVKKVAVAYSGGVDSCLCIELLKRVYHAKEIVPIMVDVGQGKEEIDIAFEKAKILKIEPIIIDAKEEFVKKWIPMAIMANSDYMGYPVSTSMTRQLIANIVALKGKDLGCDALMEGSSGKGNDQYRMHNVFKLFAPELSVLVPVRDFDLTRKEEEKLCELWGIYVTEKISGGDDKTLWCRSIASGAIDLDQELPDSLWMWTRSLENTPDIPTFLDISFEKGIPVSLNGKKIGLLELLTELNNIGGMHGIGKIDIFEEGIMNLKSREIYEAPGATIILKLHKDLEQMCLTKEEILFKKIVEQKWGYLVYHGGWFHPLKDSLDSYIIKSQEYINGNYKVKLFKGNIEIIKRESTSSLFAPEIRSIKVGGMDQRISKDAAKVMGLMYEVLAKRSMHGCIIQRF</sequence>
<keyword evidence="6" id="KW-0028">Amino-acid biosynthesis</keyword>
<dbReference type="Pfam" id="PF00764">
    <property type="entry name" value="Arginosuc_synth"/>
    <property type="match status" value="1"/>
</dbReference>
<feature type="domain" description="Arginosuccinate synthase C-terminal" evidence="10">
    <location>
        <begin position="188"/>
        <end position="397"/>
    </location>
</feature>
<reference evidence="14 15" key="1">
    <citation type="journal article" date="2016" name="ISME J.">
        <title>Chasing the elusive Euryarchaeota class WSA2: genomes reveal a uniquely fastidious methyl-reducing methanogen.</title>
        <authorList>
            <person name="Nobu M.K."/>
            <person name="Narihiro T."/>
            <person name="Kuroda K."/>
            <person name="Mei R."/>
            <person name="Liu W.T."/>
        </authorList>
    </citation>
    <scope>NUCLEOTIDE SEQUENCE [LARGE SCALE GENOMIC DNA]</scope>
    <source>
        <strain evidence="11">B03fssc0709_Meth_Bin005</strain>
        <strain evidence="12">B15fssc0709_Meth_Bin003</strain>
        <strain evidence="13">BMIXfssc0709_Meth_Bin006</strain>
    </source>
</reference>
<evidence type="ECO:0000256" key="6">
    <source>
        <dbReference type="ARBA" id="ARBA00022605"/>
    </source>
</evidence>
<dbReference type="PANTHER" id="PTHR11587:SF2">
    <property type="entry name" value="ARGININOSUCCINATE SYNTHASE"/>
    <property type="match status" value="1"/>
</dbReference>
<evidence type="ECO:0000259" key="9">
    <source>
        <dbReference type="Pfam" id="PF00764"/>
    </source>
</evidence>
<dbReference type="Proteomes" id="UP000092401">
    <property type="component" value="Unassembled WGS sequence"/>
</dbReference>
<accession>A0A150IIC6</accession>
<accession>A0A150IQ86</accession>
<dbReference type="InterPro" id="IPR014729">
    <property type="entry name" value="Rossmann-like_a/b/a_fold"/>
</dbReference>
<proteinExistence type="predicted"/>
<dbReference type="UniPathway" id="UPA00068">
    <property type="reaction ID" value="UER00113"/>
</dbReference>
<dbReference type="InterPro" id="IPR048268">
    <property type="entry name" value="Arginosuc_syn_C"/>
</dbReference>
<evidence type="ECO:0000313" key="13">
    <source>
        <dbReference type="EMBL" id="KYC49480.1"/>
    </source>
</evidence>
<evidence type="ECO:0000256" key="2">
    <source>
        <dbReference type="ARBA" id="ARBA00011881"/>
    </source>
</evidence>
<dbReference type="InterPro" id="IPR023434">
    <property type="entry name" value="Arginosuc_synth_type_1_subfam"/>
</dbReference>
<dbReference type="PATRIC" id="fig|1706438.3.peg.1449"/>
<name>A0A150IQ86_9EURY</name>
<evidence type="ECO:0000256" key="8">
    <source>
        <dbReference type="ARBA" id="ARBA00022840"/>
    </source>
</evidence>
<dbReference type="Proteomes" id="UP000091929">
    <property type="component" value="Unassembled WGS sequence"/>
</dbReference>
<evidence type="ECO:0000313" key="15">
    <source>
        <dbReference type="Proteomes" id="UP000092401"/>
    </source>
</evidence>
<dbReference type="GO" id="GO:0004055">
    <property type="term" value="F:argininosuccinate synthase activity"/>
    <property type="evidence" value="ECO:0007669"/>
    <property type="project" value="UniProtKB-EC"/>
</dbReference>
<dbReference type="EMBL" id="LNGF01000045">
    <property type="protein sequence ID" value="KYC46804.1"/>
    <property type="molecule type" value="Genomic_DNA"/>
</dbReference>
<dbReference type="PANTHER" id="PTHR11587">
    <property type="entry name" value="ARGININOSUCCINATE SYNTHASE"/>
    <property type="match status" value="1"/>
</dbReference>
<dbReference type="CDD" id="cd01999">
    <property type="entry name" value="ASS"/>
    <property type="match status" value="1"/>
</dbReference>
<dbReference type="FunFam" id="3.90.1260.10:FF:000007">
    <property type="entry name" value="Argininosuccinate synthase"/>
    <property type="match status" value="1"/>
</dbReference>
<dbReference type="GO" id="GO:0005524">
    <property type="term" value="F:ATP binding"/>
    <property type="evidence" value="ECO:0007669"/>
    <property type="project" value="UniProtKB-KW"/>
</dbReference>
<dbReference type="Gene3D" id="3.90.1260.10">
    <property type="entry name" value="Argininosuccinate synthetase, chain A, domain 2"/>
    <property type="match status" value="1"/>
</dbReference>
<evidence type="ECO:0000256" key="3">
    <source>
        <dbReference type="ARBA" id="ARBA00012286"/>
    </source>
</evidence>
<keyword evidence="4" id="KW-0055">Arginine biosynthesis</keyword>
<dbReference type="Proteomes" id="UP000092403">
    <property type="component" value="Unassembled WGS sequence"/>
</dbReference>
<evidence type="ECO:0000259" key="10">
    <source>
        <dbReference type="Pfam" id="PF20979"/>
    </source>
</evidence>
<feature type="domain" description="Arginosuccinate synthase-like N-terminal" evidence="9">
    <location>
        <begin position="18"/>
        <end position="173"/>
    </location>
</feature>
<comment type="subunit">
    <text evidence="2">Homotetramer.</text>
</comment>
<dbReference type="GO" id="GO:0006526">
    <property type="term" value="P:L-arginine biosynthetic process"/>
    <property type="evidence" value="ECO:0007669"/>
    <property type="project" value="UniProtKB-UniPathway"/>
</dbReference>
<evidence type="ECO:0000256" key="7">
    <source>
        <dbReference type="ARBA" id="ARBA00022741"/>
    </source>
</evidence>
<dbReference type="SUPFAM" id="SSF69864">
    <property type="entry name" value="Argininosuccinate synthetase, C-terminal domain"/>
    <property type="match status" value="1"/>
</dbReference>
<dbReference type="EMBL" id="LNGE01000047">
    <property type="protein sequence ID" value="KYC44697.1"/>
    <property type="molecule type" value="Genomic_DNA"/>
</dbReference>
<dbReference type="Gene3D" id="3.40.50.620">
    <property type="entry name" value="HUPs"/>
    <property type="match status" value="1"/>
</dbReference>